<keyword evidence="3" id="KW-1185">Reference proteome</keyword>
<dbReference type="InterPro" id="IPR023214">
    <property type="entry name" value="HAD_sf"/>
</dbReference>
<dbReference type="Gene3D" id="3.40.1110.10">
    <property type="entry name" value="Calcium-transporting ATPase, cytoplasmic domain N"/>
    <property type="match status" value="1"/>
</dbReference>
<gene>
    <name evidence="2" type="ORF">G3N56_20280</name>
</gene>
<feature type="non-terminal residue" evidence="2">
    <location>
        <position position="1"/>
    </location>
</feature>
<dbReference type="Proteomes" id="UP000469724">
    <property type="component" value="Unassembled WGS sequence"/>
</dbReference>
<dbReference type="GO" id="GO:0000166">
    <property type="term" value="F:nucleotide binding"/>
    <property type="evidence" value="ECO:0007669"/>
    <property type="project" value="InterPro"/>
</dbReference>
<dbReference type="GO" id="GO:0005886">
    <property type="term" value="C:plasma membrane"/>
    <property type="evidence" value="ECO:0007669"/>
    <property type="project" value="TreeGrafter"/>
</dbReference>
<keyword evidence="2" id="KW-0378">Hydrolase</keyword>
<dbReference type="RefSeq" id="WP_163304095.1">
    <property type="nucleotide sequence ID" value="NZ_JAAGRQ010000260.1"/>
</dbReference>
<dbReference type="PANTHER" id="PTHR24093:SF128">
    <property type="entry name" value="MAGNESIUM-TRANSPORTING ATPASE, P-TYPE 1"/>
    <property type="match status" value="1"/>
</dbReference>
<dbReference type="InterPro" id="IPR036412">
    <property type="entry name" value="HAD-like_sf"/>
</dbReference>
<dbReference type="EMBL" id="JAAGRQ010000260">
    <property type="protein sequence ID" value="NDY59078.1"/>
    <property type="molecule type" value="Genomic_DNA"/>
</dbReference>
<dbReference type="Gene3D" id="3.40.50.1000">
    <property type="entry name" value="HAD superfamily/HAD-like"/>
    <property type="match status" value="1"/>
</dbReference>
<sequence length="134" mass="14517">TEELNEQGLRVVAVAMKETAASQTAYSQADECSLTLIGYVAFLDPPKESAAQALQALAAHGVEVKVFTGDNELVTARVCAQVGLDADTILTGPQIERMDDGALSRALHHHRVFARLTPLHKERLVRELRAQGKV</sequence>
<dbReference type="Pfam" id="PF00702">
    <property type="entry name" value="Hydrolase"/>
    <property type="match status" value="1"/>
</dbReference>
<dbReference type="SUPFAM" id="SSF56784">
    <property type="entry name" value="HAD-like"/>
    <property type="match status" value="1"/>
</dbReference>
<keyword evidence="1" id="KW-0460">Magnesium</keyword>
<dbReference type="GO" id="GO:0019829">
    <property type="term" value="F:ATPase-coupled monoatomic cation transmembrane transporter activity"/>
    <property type="evidence" value="ECO:0007669"/>
    <property type="project" value="TreeGrafter"/>
</dbReference>
<accession>A0A7K3NSC0</accession>
<reference evidence="2 3" key="1">
    <citation type="submission" date="2020-02" db="EMBL/GenBank/DDBJ databases">
        <title>Comparative genomics of sulfur disproportionating microorganisms.</title>
        <authorList>
            <person name="Ward L.M."/>
            <person name="Bertran E."/>
            <person name="Johnston D.T."/>
        </authorList>
    </citation>
    <scope>NUCLEOTIDE SEQUENCE [LARGE SCALE GENOMIC DNA]</scope>
    <source>
        <strain evidence="2 3">DSM 3696</strain>
    </source>
</reference>
<dbReference type="InterPro" id="IPR023299">
    <property type="entry name" value="ATPase_P-typ_cyto_dom_N"/>
</dbReference>
<proteinExistence type="predicted"/>
<dbReference type="AlphaFoldDB" id="A0A7K3NSC0"/>
<name>A0A7K3NSC0_9BACT</name>
<evidence type="ECO:0000313" key="3">
    <source>
        <dbReference type="Proteomes" id="UP000469724"/>
    </source>
</evidence>
<dbReference type="PANTHER" id="PTHR24093">
    <property type="entry name" value="CATION TRANSPORTING ATPASE"/>
    <property type="match status" value="1"/>
</dbReference>
<protein>
    <submittedName>
        <fullName evidence="2">HAD family hydrolase</fullName>
    </submittedName>
</protein>
<organism evidence="2 3">
    <name type="scientific">Desulfolutivibrio sulfodismutans</name>
    <dbReference type="NCBI Taxonomy" id="63561"/>
    <lineage>
        <taxon>Bacteria</taxon>
        <taxon>Pseudomonadati</taxon>
        <taxon>Thermodesulfobacteriota</taxon>
        <taxon>Desulfovibrionia</taxon>
        <taxon>Desulfovibrionales</taxon>
        <taxon>Desulfovibrionaceae</taxon>
        <taxon>Desulfolutivibrio</taxon>
    </lineage>
</organism>
<evidence type="ECO:0000313" key="2">
    <source>
        <dbReference type="EMBL" id="NDY59078.1"/>
    </source>
</evidence>
<evidence type="ECO:0000256" key="1">
    <source>
        <dbReference type="ARBA" id="ARBA00022842"/>
    </source>
</evidence>
<dbReference type="GO" id="GO:0016787">
    <property type="term" value="F:hydrolase activity"/>
    <property type="evidence" value="ECO:0007669"/>
    <property type="project" value="UniProtKB-KW"/>
</dbReference>
<comment type="caution">
    <text evidence="2">The sequence shown here is derived from an EMBL/GenBank/DDBJ whole genome shotgun (WGS) entry which is preliminary data.</text>
</comment>
<feature type="non-terminal residue" evidence="2">
    <location>
        <position position="134"/>
    </location>
</feature>